<proteinExistence type="predicted"/>
<dbReference type="CDD" id="cd07823">
    <property type="entry name" value="SRPBCC_5"/>
    <property type="match status" value="1"/>
</dbReference>
<gene>
    <name evidence="2" type="ORF">FHW18_004161</name>
</gene>
<evidence type="ECO:0000313" key="3">
    <source>
        <dbReference type="Proteomes" id="UP000542125"/>
    </source>
</evidence>
<dbReference type="PANTHER" id="PTHR38588">
    <property type="entry name" value="BLL0334 PROTEIN"/>
    <property type="match status" value="1"/>
</dbReference>
<feature type="compositionally biased region" description="Low complexity" evidence="1">
    <location>
        <begin position="230"/>
        <end position="244"/>
    </location>
</feature>
<protein>
    <submittedName>
        <fullName evidence="2">Carbon monoxide dehydrogenase subunit G</fullName>
    </submittedName>
</protein>
<dbReference type="Gene3D" id="3.30.530.20">
    <property type="match status" value="1"/>
</dbReference>
<keyword evidence="3" id="KW-1185">Reference proteome</keyword>
<reference evidence="2 3" key="1">
    <citation type="submission" date="2020-07" db="EMBL/GenBank/DDBJ databases">
        <title>Genomic Encyclopedia of Type Strains, Phase IV (KMG-V): Genome sequencing to study the core and pangenomes of soil and plant-associated prokaryotes.</title>
        <authorList>
            <person name="Whitman W."/>
        </authorList>
    </citation>
    <scope>NUCLEOTIDE SEQUENCE [LARGE SCALE GENOMIC DNA]</scope>
    <source>
        <strain evidence="2 3">SAS40</strain>
    </source>
</reference>
<evidence type="ECO:0000313" key="2">
    <source>
        <dbReference type="EMBL" id="NYE84854.1"/>
    </source>
</evidence>
<dbReference type="InterPro" id="IPR010419">
    <property type="entry name" value="CO_DH_gsu"/>
</dbReference>
<sequence>MEFTNKFHVPLPIDQAWALLLDVPRIMPCLPGAKLTEVVGPGKYKGSVSVKLGPVSLTFNGLVELVKQDDVAHIAWLKGSGVDPKGRGGAQSEFSFALTEAGAGTDVLVTTNLALSGSVAQYGRGSGMISEVAAQILKQFEKNLAKSFAQPDGAAPAAAPAVAPAVAPSAAPAAMPAGASGAPGVTDTSSHAAPAAGVAAATAAVPASTGVHAPASMAAMAAAADGAASPVAPVSPSSTAGAAPSPAPAYRQPPVANDEPVQEINMLAIGLKAMWRSFLGMFGIGKKR</sequence>
<comment type="caution">
    <text evidence="2">The sequence shown here is derived from an EMBL/GenBank/DDBJ whole genome shotgun (WGS) entry which is preliminary data.</text>
</comment>
<name>A0A7Y9LMC9_9BURK</name>
<feature type="region of interest" description="Disordered" evidence="1">
    <location>
        <begin position="230"/>
        <end position="255"/>
    </location>
</feature>
<dbReference type="AlphaFoldDB" id="A0A7Y9LMC9"/>
<organism evidence="2 3">
    <name type="scientific">Pigmentiphaga litoralis</name>
    <dbReference type="NCBI Taxonomy" id="516702"/>
    <lineage>
        <taxon>Bacteria</taxon>
        <taxon>Pseudomonadati</taxon>
        <taxon>Pseudomonadota</taxon>
        <taxon>Betaproteobacteria</taxon>
        <taxon>Burkholderiales</taxon>
        <taxon>Alcaligenaceae</taxon>
        <taxon>Pigmentiphaga</taxon>
    </lineage>
</organism>
<evidence type="ECO:0000256" key="1">
    <source>
        <dbReference type="SAM" id="MobiDB-lite"/>
    </source>
</evidence>
<dbReference type="InterPro" id="IPR023393">
    <property type="entry name" value="START-like_dom_sf"/>
</dbReference>
<accession>A0A7Y9LMC9</accession>
<dbReference type="Pfam" id="PF06240">
    <property type="entry name" value="COXG"/>
    <property type="match status" value="1"/>
</dbReference>
<dbReference type="SUPFAM" id="SSF55961">
    <property type="entry name" value="Bet v1-like"/>
    <property type="match status" value="1"/>
</dbReference>
<dbReference type="EMBL" id="JACBYR010000002">
    <property type="protein sequence ID" value="NYE84854.1"/>
    <property type="molecule type" value="Genomic_DNA"/>
</dbReference>
<dbReference type="Proteomes" id="UP000542125">
    <property type="component" value="Unassembled WGS sequence"/>
</dbReference>
<dbReference type="PANTHER" id="PTHR38588:SF1">
    <property type="entry name" value="BLL0334 PROTEIN"/>
    <property type="match status" value="1"/>
</dbReference>
<dbReference type="RefSeq" id="WP_179588886.1">
    <property type="nucleotide sequence ID" value="NZ_JACBYR010000002.1"/>
</dbReference>